<name>A0AAV0FJE8_9ASTE</name>
<dbReference type="PANTHER" id="PTHR48011:SF4">
    <property type="entry name" value="MITOGEN-ACTIVATED PROTEIN KINASE KINASE KINASE 19"/>
    <property type="match status" value="1"/>
</dbReference>
<keyword evidence="3" id="KW-0418">Kinase</keyword>
<evidence type="ECO:0000313" key="8">
    <source>
        <dbReference type="EMBL" id="CAH9135776.1"/>
    </source>
</evidence>
<dbReference type="InterPro" id="IPR017441">
    <property type="entry name" value="Protein_kinase_ATP_BS"/>
</dbReference>
<evidence type="ECO:0000256" key="3">
    <source>
        <dbReference type="ARBA" id="ARBA00022777"/>
    </source>
</evidence>
<feature type="non-terminal residue" evidence="8">
    <location>
        <position position="399"/>
    </location>
</feature>
<evidence type="ECO:0000256" key="6">
    <source>
        <dbReference type="RuleBase" id="RU000304"/>
    </source>
</evidence>
<keyword evidence="6" id="KW-0723">Serine/threonine-protein kinase</keyword>
<dbReference type="SUPFAM" id="SSF56112">
    <property type="entry name" value="Protein kinase-like (PK-like)"/>
    <property type="match status" value="1"/>
</dbReference>
<comment type="similarity">
    <text evidence="6">Belongs to the protein kinase superfamily.</text>
</comment>
<feature type="binding site" evidence="5">
    <location>
        <position position="35"/>
    </location>
    <ligand>
        <name>ATP</name>
        <dbReference type="ChEBI" id="CHEBI:30616"/>
    </ligand>
</feature>
<dbReference type="AlphaFoldDB" id="A0AAV0FJE8"/>
<evidence type="ECO:0000256" key="1">
    <source>
        <dbReference type="ARBA" id="ARBA00022679"/>
    </source>
</evidence>
<evidence type="ECO:0000259" key="7">
    <source>
        <dbReference type="PROSITE" id="PS50011"/>
    </source>
</evidence>
<keyword evidence="1" id="KW-0808">Transferase</keyword>
<feature type="domain" description="Protein kinase" evidence="7">
    <location>
        <begin position="6"/>
        <end position="254"/>
    </location>
</feature>
<dbReference type="Gene3D" id="1.10.510.10">
    <property type="entry name" value="Transferase(Phosphotransferase) domain 1"/>
    <property type="match status" value="1"/>
</dbReference>
<dbReference type="InterPro" id="IPR008271">
    <property type="entry name" value="Ser/Thr_kinase_AS"/>
</dbReference>
<dbReference type="CDD" id="cd06606">
    <property type="entry name" value="STKc_MAPKKK"/>
    <property type="match status" value="1"/>
</dbReference>
<dbReference type="SMART" id="SM00220">
    <property type="entry name" value="S_TKc"/>
    <property type="match status" value="1"/>
</dbReference>
<dbReference type="GO" id="GO:0005524">
    <property type="term" value="F:ATP binding"/>
    <property type="evidence" value="ECO:0007669"/>
    <property type="project" value="UniProtKB-UniRule"/>
</dbReference>
<dbReference type="InterPro" id="IPR000719">
    <property type="entry name" value="Prot_kinase_dom"/>
</dbReference>
<evidence type="ECO:0000313" key="9">
    <source>
        <dbReference type="Proteomes" id="UP001152523"/>
    </source>
</evidence>
<keyword evidence="2 5" id="KW-0547">Nucleotide-binding</keyword>
<keyword evidence="9" id="KW-1185">Reference proteome</keyword>
<keyword evidence="4 5" id="KW-0067">ATP-binding</keyword>
<dbReference type="GO" id="GO:0007165">
    <property type="term" value="P:signal transduction"/>
    <property type="evidence" value="ECO:0007669"/>
    <property type="project" value="TreeGrafter"/>
</dbReference>
<accession>A0AAV0FJE8</accession>
<dbReference type="InterPro" id="IPR011009">
    <property type="entry name" value="Kinase-like_dom_sf"/>
</dbReference>
<dbReference type="EMBL" id="CAMAPF010000991">
    <property type="protein sequence ID" value="CAH9135776.1"/>
    <property type="molecule type" value="Genomic_DNA"/>
</dbReference>
<sequence>MSNMSWIKGQIIGRGSSAFVSVAVSRHSGDIFAVKSAEISKSEFLQREQHILSNLNCPQIVEYRGYDVTSENNKVVFNLMMEYMPGGTLDSGRHDEPSVCRYTRQIVQALVYLHSNGIVHCDIKGSNVLLGEGGAAKIADFGCAKRLNPARGGRDLIGGTPLFMAPEVAQGKDQGFPADIWSLGCTIIEMATGVSPWPNFTCPATMLFKIAFSGELPPVPEFLSDQAKDFLGRCLRTDPEERWTAAQLIGHPFLEQSGDSEIQNQHSDSDSPTSVLEKGIWSSAMVDPKATRRTESFESPMQRVRELCSSSEFGSDEVADWITVRRTEEGIAGEQNALVRVSCCNGRSSGLSLLGETVVCNCQKSAYQKERVDNQLPLFYTEYIFFFLLLRSYYFLNFL</sequence>
<dbReference type="PROSITE" id="PS00108">
    <property type="entry name" value="PROTEIN_KINASE_ST"/>
    <property type="match status" value="1"/>
</dbReference>
<evidence type="ECO:0000256" key="2">
    <source>
        <dbReference type="ARBA" id="ARBA00022741"/>
    </source>
</evidence>
<dbReference type="Proteomes" id="UP001152523">
    <property type="component" value="Unassembled WGS sequence"/>
</dbReference>
<dbReference type="PANTHER" id="PTHR48011">
    <property type="entry name" value="CCR4-NOT TRANSCRIPTIONAL COMPLEX SUBUNIT CAF120-RELATED"/>
    <property type="match status" value="1"/>
</dbReference>
<evidence type="ECO:0000256" key="5">
    <source>
        <dbReference type="PROSITE-ProRule" id="PRU10141"/>
    </source>
</evidence>
<dbReference type="GO" id="GO:0004674">
    <property type="term" value="F:protein serine/threonine kinase activity"/>
    <property type="evidence" value="ECO:0007669"/>
    <property type="project" value="UniProtKB-KW"/>
</dbReference>
<comment type="caution">
    <text evidence="8">The sequence shown here is derived from an EMBL/GenBank/DDBJ whole genome shotgun (WGS) entry which is preliminary data.</text>
</comment>
<dbReference type="PROSITE" id="PS00107">
    <property type="entry name" value="PROTEIN_KINASE_ATP"/>
    <property type="match status" value="1"/>
</dbReference>
<protein>
    <recommendedName>
        <fullName evidence="7">Protein kinase domain-containing protein</fullName>
    </recommendedName>
</protein>
<reference evidence="8" key="1">
    <citation type="submission" date="2022-07" db="EMBL/GenBank/DDBJ databases">
        <authorList>
            <person name="Macas J."/>
            <person name="Novak P."/>
            <person name="Neumann P."/>
        </authorList>
    </citation>
    <scope>NUCLEOTIDE SEQUENCE</scope>
</reference>
<evidence type="ECO:0000256" key="4">
    <source>
        <dbReference type="ARBA" id="ARBA00022840"/>
    </source>
</evidence>
<dbReference type="InterPro" id="IPR052751">
    <property type="entry name" value="Plant_MAPKKK"/>
</dbReference>
<gene>
    <name evidence="8" type="ORF">CEPIT_LOCUS34779</name>
</gene>
<dbReference type="PROSITE" id="PS50011">
    <property type="entry name" value="PROTEIN_KINASE_DOM"/>
    <property type="match status" value="1"/>
</dbReference>
<proteinExistence type="inferred from homology"/>
<dbReference type="Pfam" id="PF00069">
    <property type="entry name" value="Pkinase"/>
    <property type="match status" value="1"/>
</dbReference>
<organism evidence="8 9">
    <name type="scientific">Cuscuta epithymum</name>
    <dbReference type="NCBI Taxonomy" id="186058"/>
    <lineage>
        <taxon>Eukaryota</taxon>
        <taxon>Viridiplantae</taxon>
        <taxon>Streptophyta</taxon>
        <taxon>Embryophyta</taxon>
        <taxon>Tracheophyta</taxon>
        <taxon>Spermatophyta</taxon>
        <taxon>Magnoliopsida</taxon>
        <taxon>eudicotyledons</taxon>
        <taxon>Gunneridae</taxon>
        <taxon>Pentapetalae</taxon>
        <taxon>asterids</taxon>
        <taxon>lamiids</taxon>
        <taxon>Solanales</taxon>
        <taxon>Convolvulaceae</taxon>
        <taxon>Cuscuteae</taxon>
        <taxon>Cuscuta</taxon>
        <taxon>Cuscuta subgen. Cuscuta</taxon>
    </lineage>
</organism>